<reference evidence="1 2" key="1">
    <citation type="journal article" date="2021" name="ISME Commun">
        <title>Automated analysis of genomic sequences facilitates high-throughput and comprehensive description of bacteria.</title>
        <authorList>
            <person name="Hitch T.C.A."/>
        </authorList>
    </citation>
    <scope>NUCLEOTIDE SEQUENCE [LARGE SCALE GENOMIC DNA]</scope>
    <source>
        <strain evidence="1 2">Sanger_34</strain>
    </source>
</reference>
<evidence type="ECO:0000313" key="2">
    <source>
        <dbReference type="Proteomes" id="UP001652397"/>
    </source>
</evidence>
<gene>
    <name evidence="1" type="ORF">OCV66_14365</name>
</gene>
<sequence length="48" mass="5272">MSFLRRNRIAAALMLAAVVCLALGVWRGETETVFRKAVMICMECIGLG</sequence>
<name>A0ABT2U6M2_9FIRM</name>
<accession>A0ABT2U6M2</accession>
<dbReference type="NCBIfam" id="NF040920">
    <property type="entry name" value="CD1871A_fam"/>
    <property type="match status" value="1"/>
</dbReference>
<dbReference type="RefSeq" id="WP_054327901.1">
    <property type="nucleotide sequence ID" value="NZ_JAOQJE010000019.1"/>
</dbReference>
<comment type="caution">
    <text evidence="1">The sequence shown here is derived from an EMBL/GenBank/DDBJ whole genome shotgun (WGS) entry which is preliminary data.</text>
</comment>
<organism evidence="1 2">
    <name type="scientific">Agathobaculum ammoniilyticum</name>
    <dbReference type="NCBI Taxonomy" id="2981778"/>
    <lineage>
        <taxon>Bacteria</taxon>
        <taxon>Bacillati</taxon>
        <taxon>Bacillota</taxon>
        <taxon>Clostridia</taxon>
        <taxon>Eubacteriales</taxon>
        <taxon>Butyricicoccaceae</taxon>
        <taxon>Agathobaculum</taxon>
    </lineage>
</organism>
<dbReference type="EMBL" id="JAOQJE010000019">
    <property type="protein sequence ID" value="MCU6790261.1"/>
    <property type="molecule type" value="Genomic_DNA"/>
</dbReference>
<dbReference type="Proteomes" id="UP001652397">
    <property type="component" value="Unassembled WGS sequence"/>
</dbReference>
<dbReference type="InterPro" id="IPR047708">
    <property type="entry name" value="CD1871A-like"/>
</dbReference>
<evidence type="ECO:0000313" key="1">
    <source>
        <dbReference type="EMBL" id="MCU6790261.1"/>
    </source>
</evidence>
<proteinExistence type="predicted"/>
<protein>
    <submittedName>
        <fullName evidence="1">CD1871A family CXXC motif-containing protein</fullName>
    </submittedName>
</protein>
<keyword evidence="2" id="KW-1185">Reference proteome</keyword>